<organism evidence="3 4">
    <name type="scientific">Streptomyces finlayi</name>
    <dbReference type="NCBI Taxonomy" id="67296"/>
    <lineage>
        <taxon>Bacteria</taxon>
        <taxon>Bacillati</taxon>
        <taxon>Actinomycetota</taxon>
        <taxon>Actinomycetes</taxon>
        <taxon>Kitasatosporales</taxon>
        <taxon>Streptomycetaceae</taxon>
        <taxon>Streptomyces</taxon>
    </lineage>
</organism>
<accession>A0A918X5U8</accession>
<evidence type="ECO:0000313" key="3">
    <source>
        <dbReference type="EMBL" id="GHD13199.1"/>
    </source>
</evidence>
<evidence type="ECO:0000256" key="1">
    <source>
        <dbReference type="SAM" id="MobiDB-lite"/>
    </source>
</evidence>
<reference evidence="3" key="1">
    <citation type="journal article" date="2014" name="Int. J. Syst. Evol. Microbiol.">
        <title>Complete genome sequence of Corynebacterium casei LMG S-19264T (=DSM 44701T), isolated from a smear-ripened cheese.</title>
        <authorList>
            <consortium name="US DOE Joint Genome Institute (JGI-PGF)"/>
            <person name="Walter F."/>
            <person name="Albersmeier A."/>
            <person name="Kalinowski J."/>
            <person name="Ruckert C."/>
        </authorList>
    </citation>
    <scope>NUCLEOTIDE SEQUENCE</scope>
    <source>
        <strain evidence="3">JCM 4637</strain>
    </source>
</reference>
<feature type="transmembrane region" description="Helical" evidence="2">
    <location>
        <begin position="12"/>
        <end position="29"/>
    </location>
</feature>
<sequence>MVPELQDPRDWWVIGIAALLLIGFAWLTTRPPSSIGSDTSDVESPDTEPVPDTHARQREEEGLS</sequence>
<feature type="compositionally biased region" description="Basic and acidic residues" evidence="1">
    <location>
        <begin position="51"/>
        <end position="64"/>
    </location>
</feature>
<proteinExistence type="predicted"/>
<name>A0A918X5U8_9ACTN</name>
<feature type="region of interest" description="Disordered" evidence="1">
    <location>
        <begin position="32"/>
        <end position="64"/>
    </location>
</feature>
<protein>
    <submittedName>
        <fullName evidence="3">Uncharacterized protein</fullName>
    </submittedName>
</protein>
<keyword evidence="2" id="KW-1133">Transmembrane helix</keyword>
<dbReference type="AlphaFoldDB" id="A0A918X5U8"/>
<comment type="caution">
    <text evidence="3">The sequence shown here is derived from an EMBL/GenBank/DDBJ whole genome shotgun (WGS) entry which is preliminary data.</text>
</comment>
<evidence type="ECO:0000313" key="4">
    <source>
        <dbReference type="Proteomes" id="UP000638353"/>
    </source>
</evidence>
<keyword evidence="2" id="KW-0812">Transmembrane</keyword>
<keyword evidence="2" id="KW-0472">Membrane</keyword>
<dbReference type="Proteomes" id="UP000638353">
    <property type="component" value="Unassembled WGS sequence"/>
</dbReference>
<gene>
    <name evidence="3" type="ORF">GCM10010334_71030</name>
</gene>
<dbReference type="EMBL" id="BMVC01000019">
    <property type="protein sequence ID" value="GHD13199.1"/>
    <property type="molecule type" value="Genomic_DNA"/>
</dbReference>
<dbReference type="RefSeq" id="WP_189827992.1">
    <property type="nucleotide sequence ID" value="NZ_BMVC01000019.1"/>
</dbReference>
<reference evidence="3" key="2">
    <citation type="submission" date="2020-09" db="EMBL/GenBank/DDBJ databases">
        <authorList>
            <person name="Sun Q."/>
            <person name="Ohkuma M."/>
        </authorList>
    </citation>
    <scope>NUCLEOTIDE SEQUENCE</scope>
    <source>
        <strain evidence="3">JCM 4637</strain>
    </source>
</reference>
<evidence type="ECO:0000256" key="2">
    <source>
        <dbReference type="SAM" id="Phobius"/>
    </source>
</evidence>